<feature type="region of interest" description="Disordered" evidence="1">
    <location>
        <begin position="488"/>
        <end position="509"/>
    </location>
</feature>
<organism evidence="2 3">
    <name type="scientific">Candidatus Devosia phytovorans</name>
    <dbReference type="NCBI Taxonomy" id="3121372"/>
    <lineage>
        <taxon>Bacteria</taxon>
        <taxon>Pseudomonadati</taxon>
        <taxon>Pseudomonadota</taxon>
        <taxon>Alphaproteobacteria</taxon>
        <taxon>Hyphomicrobiales</taxon>
        <taxon>Devosiaceae</taxon>
        <taxon>Devosia</taxon>
    </lineage>
</organism>
<dbReference type="GO" id="GO:0019068">
    <property type="term" value="P:virion assembly"/>
    <property type="evidence" value="ECO:0007669"/>
    <property type="project" value="InterPro"/>
</dbReference>
<dbReference type="EMBL" id="CP119312">
    <property type="protein sequence ID" value="WEK04554.1"/>
    <property type="molecule type" value="Genomic_DNA"/>
</dbReference>
<dbReference type="AlphaFoldDB" id="A0AAJ6B0S0"/>
<gene>
    <name evidence="2" type="ORF">P0Y65_20655</name>
</gene>
<evidence type="ECO:0000313" key="3">
    <source>
        <dbReference type="Proteomes" id="UP001217476"/>
    </source>
</evidence>
<reference evidence="2" key="1">
    <citation type="submission" date="2023-03" db="EMBL/GenBank/DDBJ databases">
        <title>Andean soil-derived lignocellulolytic bacterial consortium as a source of novel taxa and putative plastic-active enzymes.</title>
        <authorList>
            <person name="Diaz-Garcia L."/>
            <person name="Chuvochina M."/>
            <person name="Feuerriegel G."/>
            <person name="Bunk B."/>
            <person name="Sproer C."/>
            <person name="Streit W.R."/>
            <person name="Rodriguez L.M."/>
            <person name="Overmann J."/>
            <person name="Jimenez D.J."/>
        </authorList>
    </citation>
    <scope>NUCLEOTIDE SEQUENCE</scope>
    <source>
        <strain evidence="2">MAG 4196</strain>
    </source>
</reference>
<dbReference type="Proteomes" id="UP001217476">
    <property type="component" value="Chromosome"/>
</dbReference>
<evidence type="ECO:0000313" key="2">
    <source>
        <dbReference type="EMBL" id="WEK04554.1"/>
    </source>
</evidence>
<dbReference type="InterPro" id="IPR006429">
    <property type="entry name" value="Phage_lambda_portal"/>
</dbReference>
<proteinExistence type="predicted"/>
<evidence type="ECO:0000256" key="1">
    <source>
        <dbReference type="SAM" id="MobiDB-lite"/>
    </source>
</evidence>
<name>A0AAJ6B0S0_9HYPH</name>
<dbReference type="Pfam" id="PF05136">
    <property type="entry name" value="Phage_portal_2"/>
    <property type="match status" value="1"/>
</dbReference>
<protein>
    <submittedName>
        <fullName evidence="2">Phage portal protein</fullName>
    </submittedName>
</protein>
<sequence length="509" mass="56755">MRDTKSGIIASRRAPLRLHRDDVRHSWVQAAAIASDIMQNSGRIRGAADQVISDTVGAELIFNPQPDLTGLGYDDKEKADLVNLLKLRWKQWAWNPKECDARGKFTVPQMIDIGLRWDMVYGELTGVITYMTPAERLRYGLTTGTKITMVPPPRLVQDTNEIEGMVQGVIHDPNGRVAAYRFREREGGINRLKDWRAFDAEGRAQVMHIFDPQDAEDVRGISRLATGFRQHLQHEVAQDTTLQTFILQTMWAASLTSELPSAEAFEAIEAVKDIPDMKGVYNDFMGMLAAQLEAAKEARIGIGGDPQVNHLGPGERLQFHASATPGPQYQPFTASLARDFARAIGITYGAYTLDYTDATYSSNQMENASIFPVVVRRRERVSGPQCQMIYEAWLDEEIGEGRIPFKGGYEAFAANRQRVAWSQWRGPAKPTADDTKSSRAASERIANGTSTLEGEISLIGGDPDEVFATRLREHKRYVEAGMVSPFERGFNIAQTPGETEETNSRRASQ</sequence>
<dbReference type="GO" id="GO:0005198">
    <property type="term" value="F:structural molecule activity"/>
    <property type="evidence" value="ECO:0007669"/>
    <property type="project" value="InterPro"/>
</dbReference>
<accession>A0AAJ6B0S0</accession>